<keyword evidence="3" id="KW-0645">Protease</keyword>
<comment type="similarity">
    <text evidence="3">Belongs to the peptidase M28 family.</text>
</comment>
<dbReference type="RefSeq" id="XP_018073156.1">
    <property type="nucleotide sequence ID" value="XM_018214742.1"/>
</dbReference>
<dbReference type="Proteomes" id="UP000070700">
    <property type="component" value="Unassembled WGS sequence"/>
</dbReference>
<accession>A0A194XF76</accession>
<evidence type="ECO:0000256" key="2">
    <source>
        <dbReference type="ARBA" id="ARBA00023315"/>
    </source>
</evidence>
<reference evidence="5 6" key="1">
    <citation type="submission" date="2015-10" db="EMBL/GenBank/DDBJ databases">
        <title>Full genome of DAOMC 229536 Phialocephala scopiformis, a fungal endophyte of spruce producing the potent anti-insectan compound rugulosin.</title>
        <authorList>
            <consortium name="DOE Joint Genome Institute"/>
            <person name="Walker A.K."/>
            <person name="Frasz S.L."/>
            <person name="Seifert K.A."/>
            <person name="Miller J.D."/>
            <person name="Mondo S.J."/>
            <person name="Labutti K."/>
            <person name="Lipzen A."/>
            <person name="Dockter R."/>
            <person name="Kennedy M."/>
            <person name="Grigoriev I.V."/>
            <person name="Spatafora J.W."/>
        </authorList>
    </citation>
    <scope>NUCLEOTIDE SEQUENCE [LARGE SCALE GENOMIC DNA]</scope>
    <source>
        <strain evidence="5 6">CBS 120377</strain>
    </source>
</reference>
<dbReference type="GO" id="GO:0008270">
    <property type="term" value="F:zinc ion binding"/>
    <property type="evidence" value="ECO:0007669"/>
    <property type="project" value="TreeGrafter"/>
</dbReference>
<proteinExistence type="inferred from homology"/>
<organism evidence="5 6">
    <name type="scientific">Mollisia scopiformis</name>
    <name type="common">Conifer needle endophyte fungus</name>
    <name type="synonym">Phialocephala scopiformis</name>
    <dbReference type="NCBI Taxonomy" id="149040"/>
    <lineage>
        <taxon>Eukaryota</taxon>
        <taxon>Fungi</taxon>
        <taxon>Dikarya</taxon>
        <taxon>Ascomycota</taxon>
        <taxon>Pezizomycotina</taxon>
        <taxon>Leotiomycetes</taxon>
        <taxon>Helotiales</taxon>
        <taxon>Mollisiaceae</taxon>
        <taxon>Mollisia</taxon>
    </lineage>
</organism>
<keyword evidence="3" id="KW-0479">Metal-binding</keyword>
<keyword evidence="1" id="KW-0808">Transferase</keyword>
<dbReference type="GeneID" id="28824468"/>
<dbReference type="SUPFAM" id="SSF53187">
    <property type="entry name" value="Zn-dependent exopeptidases"/>
    <property type="match status" value="1"/>
</dbReference>
<dbReference type="EC" id="3.4.-.-" evidence="3"/>
<keyword evidence="6" id="KW-1185">Reference proteome</keyword>
<dbReference type="GO" id="GO:0006508">
    <property type="term" value="P:proteolysis"/>
    <property type="evidence" value="ECO:0007669"/>
    <property type="project" value="UniProtKB-KW"/>
</dbReference>
<dbReference type="AlphaFoldDB" id="A0A194XF76"/>
<protein>
    <recommendedName>
        <fullName evidence="3">Peptide hydrolase</fullName>
        <ecNumber evidence="3">3.4.-.-</ecNumber>
    </recommendedName>
</protein>
<dbReference type="KEGG" id="psco:LY89DRAFT_683674"/>
<evidence type="ECO:0000313" key="5">
    <source>
        <dbReference type="EMBL" id="KUJ18801.1"/>
    </source>
</evidence>
<feature type="domain" description="Peptidase M28" evidence="4">
    <location>
        <begin position="110"/>
        <end position="335"/>
    </location>
</feature>
<dbReference type="Gene3D" id="3.40.630.10">
    <property type="entry name" value="Zn peptidases"/>
    <property type="match status" value="1"/>
</dbReference>
<dbReference type="FunCoup" id="A0A194XF76">
    <property type="interactions" value="152"/>
</dbReference>
<dbReference type="InterPro" id="IPR040234">
    <property type="entry name" value="QC/QCL"/>
</dbReference>
<evidence type="ECO:0000256" key="1">
    <source>
        <dbReference type="ARBA" id="ARBA00022679"/>
    </source>
</evidence>
<evidence type="ECO:0000259" key="4">
    <source>
        <dbReference type="Pfam" id="PF04389"/>
    </source>
</evidence>
<dbReference type="GO" id="GO:0016603">
    <property type="term" value="F:glutaminyl-peptide cyclotransferase activity"/>
    <property type="evidence" value="ECO:0007669"/>
    <property type="project" value="TreeGrafter"/>
</dbReference>
<dbReference type="OrthoDB" id="3907302at2759"/>
<dbReference type="InterPro" id="IPR007484">
    <property type="entry name" value="Peptidase_M28"/>
</dbReference>
<gene>
    <name evidence="5" type="ORF">LY89DRAFT_683674</name>
</gene>
<feature type="chain" id="PRO_5008443888" description="Peptide hydrolase" evidence="3">
    <location>
        <begin position="17"/>
        <end position="349"/>
    </location>
</feature>
<feature type="signal peptide" evidence="3">
    <location>
        <begin position="1"/>
        <end position="16"/>
    </location>
</feature>
<keyword evidence="3" id="KW-0378">Hydrolase</keyword>
<keyword evidence="2" id="KW-0012">Acyltransferase</keyword>
<evidence type="ECO:0000313" key="6">
    <source>
        <dbReference type="Proteomes" id="UP000070700"/>
    </source>
</evidence>
<keyword evidence="3" id="KW-0862">Zinc</keyword>
<evidence type="ECO:0000256" key="3">
    <source>
        <dbReference type="RuleBase" id="RU361240"/>
    </source>
</evidence>
<keyword evidence="3" id="KW-0732">Signal</keyword>
<dbReference type="InParanoid" id="A0A194XF76"/>
<sequence length="349" mass="39248">MLLVFHTLFLISITHAYTALSDSFLQSITSPDADFNPENGTLLSPILRPRVPGTAGHSAVQHHFVDWFSDELPRWRMEWYNSTSTTAAGAEVPISNLVFQREPPWTKTGQANWLTLAAHYDSKNVPEGFVGAMDSAVPCAILMHVARSIDRYVTQMHDEMDALGEGGTVPMDMGIQIMFLDGKDSFDGEAPALYGSRALTKNWEMKSNLMPLRYPNALSQVSMFVLLDVLGSANPTIPSYFPTTHWLHRNIANLETRMRKINVLESRPSSAFIPQSNDILPQSEPVDDYVPFMERGVPCFHLMPSSLPSNRHTINDDGEHLDMPTVRDWAKIVTGLVMEWLDMMEVWPE</sequence>
<name>A0A194XF76_MOLSC</name>
<dbReference type="PANTHER" id="PTHR12283:SF2">
    <property type="entry name" value="PEPTIDE HYDROLASE"/>
    <property type="match status" value="1"/>
</dbReference>
<dbReference type="GO" id="GO:0008233">
    <property type="term" value="F:peptidase activity"/>
    <property type="evidence" value="ECO:0007669"/>
    <property type="project" value="UniProtKB-KW"/>
</dbReference>
<dbReference type="PANTHER" id="PTHR12283">
    <property type="entry name" value="GLUTAMINYL-PEPTIDE CYCLOTRANSFERASE"/>
    <property type="match status" value="1"/>
</dbReference>
<dbReference type="Pfam" id="PF04389">
    <property type="entry name" value="Peptidase_M28"/>
    <property type="match status" value="1"/>
</dbReference>
<dbReference type="EMBL" id="KQ947412">
    <property type="protein sequence ID" value="KUJ18801.1"/>
    <property type="molecule type" value="Genomic_DNA"/>
</dbReference>